<reference evidence="2 3" key="1">
    <citation type="submission" date="2023-10" db="EMBL/GenBank/DDBJ databases">
        <title>Genomes of two closely related lineages of the louse Polyplax serrata with different host specificities.</title>
        <authorList>
            <person name="Martinu J."/>
            <person name="Tarabai H."/>
            <person name="Stefka J."/>
            <person name="Hypsa V."/>
        </authorList>
    </citation>
    <scope>NUCLEOTIDE SEQUENCE [LARGE SCALE GENOMIC DNA]</scope>
    <source>
        <strain evidence="2">HR10_N</strain>
    </source>
</reference>
<evidence type="ECO:0000313" key="2">
    <source>
        <dbReference type="EMBL" id="KAK6643262.1"/>
    </source>
</evidence>
<comment type="caution">
    <text evidence="2">The sequence shown here is derived from an EMBL/GenBank/DDBJ whole genome shotgun (WGS) entry which is preliminary data.</text>
</comment>
<evidence type="ECO:0000313" key="3">
    <source>
        <dbReference type="Proteomes" id="UP001372834"/>
    </source>
</evidence>
<dbReference type="Proteomes" id="UP001372834">
    <property type="component" value="Unassembled WGS sequence"/>
</dbReference>
<gene>
    <name evidence="2" type="ORF">RUM43_004767</name>
</gene>
<organism evidence="2 3">
    <name type="scientific">Polyplax serrata</name>
    <name type="common">Common mouse louse</name>
    <dbReference type="NCBI Taxonomy" id="468196"/>
    <lineage>
        <taxon>Eukaryota</taxon>
        <taxon>Metazoa</taxon>
        <taxon>Ecdysozoa</taxon>
        <taxon>Arthropoda</taxon>
        <taxon>Hexapoda</taxon>
        <taxon>Insecta</taxon>
        <taxon>Pterygota</taxon>
        <taxon>Neoptera</taxon>
        <taxon>Paraneoptera</taxon>
        <taxon>Psocodea</taxon>
        <taxon>Troctomorpha</taxon>
        <taxon>Phthiraptera</taxon>
        <taxon>Anoplura</taxon>
        <taxon>Polyplacidae</taxon>
        <taxon>Polyplax</taxon>
    </lineage>
</organism>
<protein>
    <submittedName>
        <fullName evidence="2">Uncharacterized protein</fullName>
    </submittedName>
</protein>
<name>A0AAN8SBB0_POLSC</name>
<dbReference type="AlphaFoldDB" id="A0AAN8SBB0"/>
<dbReference type="EMBL" id="JAWJWE010000002">
    <property type="protein sequence ID" value="KAK6643262.1"/>
    <property type="molecule type" value="Genomic_DNA"/>
</dbReference>
<sequence>MLIISHMHRNNEKPLTGVPSPKRRPFVFNIRGNQTGPDGTVSHSNKSQVTPFKTMDLLDLCEQVGGLVEEKCQIVGNYVRPVTDSTPPCYTLTA</sequence>
<accession>A0AAN8SBB0</accession>
<feature type="region of interest" description="Disordered" evidence="1">
    <location>
        <begin position="1"/>
        <end position="24"/>
    </location>
</feature>
<proteinExistence type="predicted"/>
<evidence type="ECO:0000256" key="1">
    <source>
        <dbReference type="SAM" id="MobiDB-lite"/>
    </source>
</evidence>